<reference evidence="1" key="1">
    <citation type="submission" date="2018-02" db="EMBL/GenBank/DDBJ databases">
        <title>Rhizophora mucronata_Transcriptome.</title>
        <authorList>
            <person name="Meera S.P."/>
            <person name="Sreeshan A."/>
            <person name="Augustine A."/>
        </authorList>
    </citation>
    <scope>NUCLEOTIDE SEQUENCE</scope>
    <source>
        <tissue evidence="1">Leaf</tissue>
    </source>
</reference>
<name>A0A2P2PCD1_RHIMU</name>
<sequence>MNFLAIQEKKKRSRSRPNLAFLLFKRKIQIKTQN</sequence>
<dbReference type="EMBL" id="GGEC01071908">
    <property type="protein sequence ID" value="MBX52392.1"/>
    <property type="molecule type" value="Transcribed_RNA"/>
</dbReference>
<accession>A0A2P2PCD1</accession>
<evidence type="ECO:0000313" key="1">
    <source>
        <dbReference type="EMBL" id="MBX52392.1"/>
    </source>
</evidence>
<organism evidence="1">
    <name type="scientific">Rhizophora mucronata</name>
    <name type="common">Asiatic mangrove</name>
    <dbReference type="NCBI Taxonomy" id="61149"/>
    <lineage>
        <taxon>Eukaryota</taxon>
        <taxon>Viridiplantae</taxon>
        <taxon>Streptophyta</taxon>
        <taxon>Embryophyta</taxon>
        <taxon>Tracheophyta</taxon>
        <taxon>Spermatophyta</taxon>
        <taxon>Magnoliopsida</taxon>
        <taxon>eudicotyledons</taxon>
        <taxon>Gunneridae</taxon>
        <taxon>Pentapetalae</taxon>
        <taxon>rosids</taxon>
        <taxon>fabids</taxon>
        <taxon>Malpighiales</taxon>
        <taxon>Rhizophoraceae</taxon>
        <taxon>Rhizophora</taxon>
    </lineage>
</organism>
<protein>
    <submittedName>
        <fullName evidence="1">Uncharacterized protein</fullName>
    </submittedName>
</protein>
<dbReference type="AlphaFoldDB" id="A0A2P2PCD1"/>
<proteinExistence type="predicted"/>